<proteinExistence type="predicted"/>
<keyword evidence="2" id="KW-1185">Reference proteome</keyword>
<gene>
    <name evidence="1" type="ORF">LOD99_5996</name>
</gene>
<evidence type="ECO:0000313" key="1">
    <source>
        <dbReference type="EMBL" id="KAI6650318.1"/>
    </source>
</evidence>
<protein>
    <submittedName>
        <fullName evidence="1">Uncharacterized protein</fullName>
    </submittedName>
</protein>
<organism evidence="1 2">
    <name type="scientific">Oopsacas minuta</name>
    <dbReference type="NCBI Taxonomy" id="111878"/>
    <lineage>
        <taxon>Eukaryota</taxon>
        <taxon>Metazoa</taxon>
        <taxon>Porifera</taxon>
        <taxon>Hexactinellida</taxon>
        <taxon>Hexasterophora</taxon>
        <taxon>Lyssacinosida</taxon>
        <taxon>Leucopsacidae</taxon>
        <taxon>Oopsacas</taxon>
    </lineage>
</organism>
<comment type="caution">
    <text evidence="1">The sequence shown here is derived from an EMBL/GenBank/DDBJ whole genome shotgun (WGS) entry which is preliminary data.</text>
</comment>
<dbReference type="AlphaFoldDB" id="A0AAV7JNN6"/>
<dbReference type="EMBL" id="JAKMXF010000312">
    <property type="protein sequence ID" value="KAI6650318.1"/>
    <property type="molecule type" value="Genomic_DNA"/>
</dbReference>
<reference evidence="1 2" key="1">
    <citation type="journal article" date="2023" name="BMC Biol.">
        <title>The compact genome of the sponge Oopsacas minuta (Hexactinellida) is lacking key metazoan core genes.</title>
        <authorList>
            <person name="Santini S."/>
            <person name="Schenkelaars Q."/>
            <person name="Jourda C."/>
            <person name="Duchesne M."/>
            <person name="Belahbib H."/>
            <person name="Rocher C."/>
            <person name="Selva M."/>
            <person name="Riesgo A."/>
            <person name="Vervoort M."/>
            <person name="Leys S.P."/>
            <person name="Kodjabachian L."/>
            <person name="Le Bivic A."/>
            <person name="Borchiellini C."/>
            <person name="Claverie J.M."/>
            <person name="Renard E."/>
        </authorList>
    </citation>
    <scope>NUCLEOTIDE SEQUENCE [LARGE SCALE GENOMIC DNA]</scope>
    <source>
        <strain evidence="1">SPO-2</strain>
    </source>
</reference>
<evidence type="ECO:0000313" key="2">
    <source>
        <dbReference type="Proteomes" id="UP001165289"/>
    </source>
</evidence>
<accession>A0AAV7JNN6</accession>
<name>A0AAV7JNN6_9METZ</name>
<sequence>MANYQQFVDNIGEGRIVPAYSKLLSDINYCIKVFERLETNRTYSEMWYDWYNGERGQIDVEGFLGAMNTLREEIKLGLRLYLDLTYKVKNMRTSQESNPQPMTHSEGSTPRWETQQELMHQFAQLVTAVEHIVVPDETQPSYQFFMTLVMTMVTRMSYKATPELSYRAKMYKIIKELYLNLNQDGVLEVLRDNHKTVKELILTIDPEADLS</sequence>
<dbReference type="Proteomes" id="UP001165289">
    <property type="component" value="Unassembled WGS sequence"/>
</dbReference>